<evidence type="ECO:0000313" key="3">
    <source>
        <dbReference type="Proteomes" id="UP000275267"/>
    </source>
</evidence>
<accession>A0A3L6SA22</accession>
<dbReference type="EMBL" id="PQIB02000005">
    <property type="protein sequence ID" value="RLN17399.1"/>
    <property type="molecule type" value="Genomic_DNA"/>
</dbReference>
<evidence type="ECO:0000313" key="2">
    <source>
        <dbReference type="EMBL" id="RLN17399.1"/>
    </source>
</evidence>
<protein>
    <recommendedName>
        <fullName evidence="1">F-box domain-containing protein</fullName>
    </recommendedName>
</protein>
<dbReference type="SMART" id="SM00256">
    <property type="entry name" value="FBOX"/>
    <property type="match status" value="1"/>
</dbReference>
<dbReference type="InterPro" id="IPR036047">
    <property type="entry name" value="F-box-like_dom_sf"/>
</dbReference>
<dbReference type="InterPro" id="IPR001810">
    <property type="entry name" value="F-box_dom"/>
</dbReference>
<comment type="caution">
    <text evidence="2">The sequence shown here is derived from an EMBL/GenBank/DDBJ whole genome shotgun (WGS) entry which is preliminary data.</text>
</comment>
<dbReference type="Pfam" id="PF12937">
    <property type="entry name" value="F-box-like"/>
    <property type="match status" value="1"/>
</dbReference>
<dbReference type="OrthoDB" id="689710at2759"/>
<reference evidence="3" key="1">
    <citation type="journal article" date="2019" name="Nat. Commun.">
        <title>The genome of broomcorn millet.</title>
        <authorList>
            <person name="Zou C."/>
            <person name="Miki D."/>
            <person name="Li D."/>
            <person name="Tang Q."/>
            <person name="Xiao L."/>
            <person name="Rajput S."/>
            <person name="Deng P."/>
            <person name="Jia W."/>
            <person name="Huang R."/>
            <person name="Zhang M."/>
            <person name="Sun Y."/>
            <person name="Hu J."/>
            <person name="Fu X."/>
            <person name="Schnable P.S."/>
            <person name="Li F."/>
            <person name="Zhang H."/>
            <person name="Feng B."/>
            <person name="Zhu X."/>
            <person name="Liu R."/>
            <person name="Schnable J.C."/>
            <person name="Zhu J.-K."/>
            <person name="Zhang H."/>
        </authorList>
    </citation>
    <scope>NUCLEOTIDE SEQUENCE [LARGE SCALE GENOMIC DNA]</scope>
</reference>
<dbReference type="STRING" id="4540.A0A3L6SA22"/>
<dbReference type="SUPFAM" id="SSF81383">
    <property type="entry name" value="F-box domain"/>
    <property type="match status" value="1"/>
</dbReference>
<name>A0A3L6SA22_PANMI</name>
<keyword evidence="3" id="KW-1185">Reference proteome</keyword>
<organism evidence="2 3">
    <name type="scientific">Panicum miliaceum</name>
    <name type="common">Proso millet</name>
    <name type="synonym">Broomcorn millet</name>
    <dbReference type="NCBI Taxonomy" id="4540"/>
    <lineage>
        <taxon>Eukaryota</taxon>
        <taxon>Viridiplantae</taxon>
        <taxon>Streptophyta</taxon>
        <taxon>Embryophyta</taxon>
        <taxon>Tracheophyta</taxon>
        <taxon>Spermatophyta</taxon>
        <taxon>Magnoliopsida</taxon>
        <taxon>Liliopsida</taxon>
        <taxon>Poales</taxon>
        <taxon>Poaceae</taxon>
        <taxon>PACMAD clade</taxon>
        <taxon>Panicoideae</taxon>
        <taxon>Panicodae</taxon>
        <taxon>Paniceae</taxon>
        <taxon>Panicinae</taxon>
        <taxon>Panicum</taxon>
        <taxon>Panicum sect. Panicum</taxon>
    </lineage>
</organism>
<feature type="domain" description="F-box" evidence="1">
    <location>
        <begin position="15"/>
        <end position="55"/>
    </location>
</feature>
<gene>
    <name evidence="2" type="ORF">C2845_PM02G03460</name>
</gene>
<sequence length="106" mass="11633">MDQPEEGLPSRAALLPDDMIADILARLAPRGLAVARAVCMSWRAAVGGGLLRADLLPLSVAGIFLNFKYHRFPELFSRPSTCPRVSGQMDYLPHPDIYVTQQIPSN</sequence>
<evidence type="ECO:0000259" key="1">
    <source>
        <dbReference type="SMART" id="SM00256"/>
    </source>
</evidence>
<dbReference type="AlphaFoldDB" id="A0A3L6SA22"/>
<dbReference type="Proteomes" id="UP000275267">
    <property type="component" value="Unassembled WGS sequence"/>
</dbReference>
<dbReference type="Gene3D" id="1.20.1280.50">
    <property type="match status" value="1"/>
</dbReference>
<dbReference type="PANTHER" id="PTHR34591">
    <property type="entry name" value="OS03G0653100 PROTEIN-RELATED"/>
    <property type="match status" value="1"/>
</dbReference>
<proteinExistence type="predicted"/>